<dbReference type="InterPro" id="IPR025269">
    <property type="entry name" value="SAM-like_dom"/>
</dbReference>
<feature type="domain" description="Tyr recombinase" evidence="4">
    <location>
        <begin position="202"/>
        <end position="369"/>
    </location>
</feature>
<evidence type="ECO:0000313" key="6">
    <source>
        <dbReference type="Proteomes" id="UP001261871"/>
    </source>
</evidence>
<dbReference type="EMBL" id="JAVDTX010000002">
    <property type="protein sequence ID" value="MDR6844539.1"/>
    <property type="molecule type" value="Genomic_DNA"/>
</dbReference>
<dbReference type="Pfam" id="PF17293">
    <property type="entry name" value="Arm-DNA-bind_5"/>
    <property type="match status" value="1"/>
</dbReference>
<reference evidence="5 6" key="1">
    <citation type="submission" date="2023-07" db="EMBL/GenBank/DDBJ databases">
        <title>Sorghum-associated microbial communities from plants grown in Nebraska, USA.</title>
        <authorList>
            <person name="Schachtman D."/>
        </authorList>
    </citation>
    <scope>NUCLEOTIDE SEQUENCE [LARGE SCALE GENOMIC DNA]</scope>
    <source>
        <strain evidence="5 6">BE124</strain>
    </source>
</reference>
<dbReference type="InterPro" id="IPR011010">
    <property type="entry name" value="DNA_brk_join_enz"/>
</dbReference>
<comment type="caution">
    <text evidence="5">The sequence shown here is derived from an EMBL/GenBank/DDBJ whole genome shotgun (WGS) entry which is preliminary data.</text>
</comment>
<gene>
    <name evidence="5" type="ORF">J2W95_001230</name>
</gene>
<proteinExistence type="inferred from homology"/>
<keyword evidence="6" id="KW-1185">Reference proteome</keyword>
<evidence type="ECO:0000259" key="4">
    <source>
        <dbReference type="PROSITE" id="PS51898"/>
    </source>
</evidence>
<evidence type="ECO:0000313" key="5">
    <source>
        <dbReference type="EMBL" id="MDR6844539.1"/>
    </source>
</evidence>
<dbReference type="SUPFAM" id="SSF56349">
    <property type="entry name" value="DNA breaking-rejoining enzymes"/>
    <property type="match status" value="1"/>
</dbReference>
<evidence type="ECO:0000256" key="2">
    <source>
        <dbReference type="ARBA" id="ARBA00023125"/>
    </source>
</evidence>
<protein>
    <submittedName>
        <fullName evidence="5">Site-specific recombinase XerD</fullName>
    </submittedName>
</protein>
<keyword evidence="2" id="KW-0238">DNA-binding</keyword>
<dbReference type="CDD" id="cd01185">
    <property type="entry name" value="INTN1_C_like"/>
    <property type="match status" value="1"/>
</dbReference>
<dbReference type="Gene3D" id="1.10.443.10">
    <property type="entry name" value="Intergrase catalytic core"/>
    <property type="match status" value="1"/>
</dbReference>
<dbReference type="InterPro" id="IPR050090">
    <property type="entry name" value="Tyrosine_recombinase_XerCD"/>
</dbReference>
<dbReference type="InterPro" id="IPR013762">
    <property type="entry name" value="Integrase-like_cat_sf"/>
</dbReference>
<dbReference type="Pfam" id="PF13102">
    <property type="entry name" value="Phage_int_SAM_5"/>
    <property type="match status" value="1"/>
</dbReference>
<organism evidence="5 6">
    <name type="scientific">Flavobacterium granuli</name>
    <dbReference type="NCBI Taxonomy" id="280093"/>
    <lineage>
        <taxon>Bacteria</taxon>
        <taxon>Pseudomonadati</taxon>
        <taxon>Bacteroidota</taxon>
        <taxon>Flavobacteriia</taxon>
        <taxon>Flavobacteriales</taxon>
        <taxon>Flavobacteriaceae</taxon>
        <taxon>Flavobacterium</taxon>
    </lineage>
</organism>
<dbReference type="RefSeq" id="WP_310005001.1">
    <property type="nucleotide sequence ID" value="NZ_JAVDTX010000002.1"/>
</dbReference>
<dbReference type="Pfam" id="PF00589">
    <property type="entry name" value="Phage_integrase"/>
    <property type="match status" value="1"/>
</dbReference>
<comment type="similarity">
    <text evidence="1">Belongs to the 'phage' integrase family.</text>
</comment>
<evidence type="ECO:0000256" key="3">
    <source>
        <dbReference type="ARBA" id="ARBA00023172"/>
    </source>
</evidence>
<evidence type="ECO:0000256" key="1">
    <source>
        <dbReference type="ARBA" id="ARBA00008857"/>
    </source>
</evidence>
<dbReference type="InterPro" id="IPR010998">
    <property type="entry name" value="Integrase_recombinase_N"/>
</dbReference>
<dbReference type="Proteomes" id="UP001261871">
    <property type="component" value="Unassembled WGS sequence"/>
</dbReference>
<dbReference type="PANTHER" id="PTHR30349:SF41">
    <property type="entry name" value="INTEGRASE_RECOMBINASE PROTEIN MJ0367-RELATED"/>
    <property type="match status" value="1"/>
</dbReference>
<dbReference type="PANTHER" id="PTHR30349">
    <property type="entry name" value="PHAGE INTEGRASE-RELATED"/>
    <property type="match status" value="1"/>
</dbReference>
<dbReference type="InterPro" id="IPR035386">
    <property type="entry name" value="Arm-DNA-bind_5"/>
</dbReference>
<dbReference type="PROSITE" id="PS51898">
    <property type="entry name" value="TYR_RECOMBINASE"/>
    <property type="match status" value="1"/>
</dbReference>
<dbReference type="Gene3D" id="1.10.150.130">
    <property type="match status" value="1"/>
</dbReference>
<keyword evidence="3" id="KW-0233">DNA recombination</keyword>
<dbReference type="InterPro" id="IPR002104">
    <property type="entry name" value="Integrase_catalytic"/>
</dbReference>
<sequence length="374" mass="43458">MKERFLLREYDLKDGKTSLQLTITPSTPKIRIHLDINVYRKDWNSVTQRLMPISKNNQDINLLLDNIKSKLTEIKTSYRLSDRILTPENLKKEYLNGMPRVRFTAFYKIMLEEEKVLMEPGSYNRYNSVLKKIIAFDDDVTFQDLDHNWLDKFRKHLKGLGNENTTVAGNIAAVKKFLGIAFKSGIKLALNVDEIKPGSTKGNRTSLTTHELKRSCEYYFSPFINDSHRLILGYFLFSCMTGLRISDVQKLTRKNFMDDYVTFIAKKSKKDQSIALNMKARQIVDYEPNLFVKKFRDQHINDELKKIMVNAKVQKKVTFHVGRHTFATSFLRAGGQIEKLQLLLGHTDINQTMIYSHIVQADANAEIFLIDKLF</sequence>
<accession>A0ABU1S0H5</accession>
<name>A0ABU1S0H5_9FLAO</name>